<dbReference type="CDD" id="cd02553">
    <property type="entry name" value="PseudoU_synth_RsuA"/>
    <property type="match status" value="1"/>
</dbReference>
<dbReference type="FunFam" id="3.30.70.1560:FF:000001">
    <property type="entry name" value="Pseudouridine synthase"/>
    <property type="match status" value="1"/>
</dbReference>
<dbReference type="InterPro" id="IPR050343">
    <property type="entry name" value="RsuA_PseudoU_synthase"/>
</dbReference>
<evidence type="ECO:0000313" key="7">
    <source>
        <dbReference type="EMBL" id="AIC95342.1"/>
    </source>
</evidence>
<dbReference type="InterPro" id="IPR000748">
    <property type="entry name" value="PsdUridine_synth_RsuA/RluB/E/F"/>
</dbReference>
<dbReference type="NCBIfam" id="TIGR00093">
    <property type="entry name" value="pseudouridine synthase"/>
    <property type="match status" value="1"/>
</dbReference>
<evidence type="ECO:0000256" key="4">
    <source>
        <dbReference type="PROSITE-ProRule" id="PRU00182"/>
    </source>
</evidence>
<dbReference type="InterPro" id="IPR002942">
    <property type="entry name" value="S4_RNA-bd"/>
</dbReference>
<dbReference type="GO" id="GO:0120159">
    <property type="term" value="F:rRNA pseudouridine synthase activity"/>
    <property type="evidence" value="ECO:0007669"/>
    <property type="project" value="UniProtKB-ARBA"/>
</dbReference>
<dbReference type="STRING" id="1246626.BleG1_2777"/>
<keyword evidence="3 5" id="KW-0413">Isomerase</keyword>
<accession>A0A060LYS5</accession>
<dbReference type="EMBL" id="CP003923">
    <property type="protein sequence ID" value="AIC95342.1"/>
    <property type="molecule type" value="Genomic_DNA"/>
</dbReference>
<dbReference type="InterPro" id="IPR042092">
    <property type="entry name" value="PsdUridine_s_RsuA/RluB/E/F_cat"/>
</dbReference>
<dbReference type="GO" id="GO:0005829">
    <property type="term" value="C:cytosol"/>
    <property type="evidence" value="ECO:0007669"/>
    <property type="project" value="UniProtKB-ARBA"/>
</dbReference>
<reference evidence="7 8" key="1">
    <citation type="journal article" date="2014" name="Gene">
        <title>A comparative genomic analysis of the alkalitolerant soil bacterium Bacillus lehensis G1.</title>
        <authorList>
            <person name="Noor Y.M."/>
            <person name="Samsulrizal N.H."/>
            <person name="Jema'on N.A."/>
            <person name="Low K.O."/>
            <person name="Ramli A.N."/>
            <person name="Alias N.I."/>
            <person name="Damis S.I."/>
            <person name="Fuzi S.F."/>
            <person name="Isa M.N."/>
            <person name="Murad A.M."/>
            <person name="Raih M.F."/>
            <person name="Bakar F.D."/>
            <person name="Najimudin N."/>
            <person name="Mahadi N.M."/>
            <person name="Illias R.M."/>
        </authorList>
    </citation>
    <scope>NUCLEOTIDE SEQUENCE [LARGE SCALE GENOMIC DNA]</scope>
    <source>
        <strain evidence="7 8">G1</strain>
    </source>
</reference>
<dbReference type="OrthoDB" id="9807213at2"/>
<dbReference type="CDD" id="cd00165">
    <property type="entry name" value="S4"/>
    <property type="match status" value="1"/>
</dbReference>
<dbReference type="PANTHER" id="PTHR47683:SF4">
    <property type="entry name" value="PSEUDOURIDINE SYNTHASE"/>
    <property type="match status" value="1"/>
</dbReference>
<gene>
    <name evidence="7" type="ORF">BleG1_2777</name>
</gene>
<evidence type="ECO:0000256" key="3">
    <source>
        <dbReference type="ARBA" id="ARBA00023235"/>
    </source>
</evidence>
<keyword evidence="2 4" id="KW-0694">RNA-binding</keyword>
<evidence type="ECO:0000259" key="6">
    <source>
        <dbReference type="SMART" id="SM00363"/>
    </source>
</evidence>
<dbReference type="InterPro" id="IPR020094">
    <property type="entry name" value="TruA/RsuA/RluB/E/F_N"/>
</dbReference>
<dbReference type="Gene3D" id="3.10.290.10">
    <property type="entry name" value="RNA-binding S4 domain"/>
    <property type="match status" value="1"/>
</dbReference>
<name>A0A060LYS5_9BACI</name>
<dbReference type="InterPro" id="IPR006145">
    <property type="entry name" value="PsdUridine_synth_RsuA/RluA"/>
</dbReference>
<dbReference type="AlphaFoldDB" id="A0A060LYS5"/>
<dbReference type="SMART" id="SM00363">
    <property type="entry name" value="S4"/>
    <property type="match status" value="1"/>
</dbReference>
<proteinExistence type="inferred from homology"/>
<dbReference type="KEGG" id="ble:BleG1_2777"/>
<dbReference type="SUPFAM" id="SSF55174">
    <property type="entry name" value="Alpha-L RNA-binding motif"/>
    <property type="match status" value="1"/>
</dbReference>
<evidence type="ECO:0000256" key="2">
    <source>
        <dbReference type="ARBA" id="ARBA00022884"/>
    </source>
</evidence>
<dbReference type="PANTHER" id="PTHR47683">
    <property type="entry name" value="PSEUDOURIDINE SYNTHASE FAMILY PROTEIN-RELATED"/>
    <property type="match status" value="1"/>
</dbReference>
<protein>
    <recommendedName>
        <fullName evidence="5">Pseudouridine synthase</fullName>
        <ecNumber evidence="5">5.4.99.-</ecNumber>
    </recommendedName>
</protein>
<dbReference type="GO" id="GO:0000455">
    <property type="term" value="P:enzyme-directed rRNA pseudouridine synthesis"/>
    <property type="evidence" value="ECO:0007669"/>
    <property type="project" value="UniProtKB-ARBA"/>
</dbReference>
<dbReference type="InterPro" id="IPR018496">
    <property type="entry name" value="PsdUridine_synth_RsuA/RluB_CS"/>
</dbReference>
<dbReference type="Proteomes" id="UP000027142">
    <property type="component" value="Chromosome"/>
</dbReference>
<dbReference type="Pfam" id="PF00849">
    <property type="entry name" value="PseudoU_synth_2"/>
    <property type="match status" value="1"/>
</dbReference>
<dbReference type="Gene3D" id="3.30.70.580">
    <property type="entry name" value="Pseudouridine synthase I, catalytic domain, N-terminal subdomain"/>
    <property type="match status" value="1"/>
</dbReference>
<dbReference type="PROSITE" id="PS50889">
    <property type="entry name" value="S4"/>
    <property type="match status" value="1"/>
</dbReference>
<dbReference type="InterPro" id="IPR036986">
    <property type="entry name" value="S4_RNA-bd_sf"/>
</dbReference>
<dbReference type="EC" id="5.4.99.-" evidence="5"/>
<organism evidence="7 8">
    <name type="scientific">Shouchella lehensis G1</name>
    <dbReference type="NCBI Taxonomy" id="1246626"/>
    <lineage>
        <taxon>Bacteria</taxon>
        <taxon>Bacillati</taxon>
        <taxon>Bacillota</taxon>
        <taxon>Bacilli</taxon>
        <taxon>Bacillales</taxon>
        <taxon>Bacillaceae</taxon>
        <taxon>Shouchella</taxon>
    </lineage>
</organism>
<sequence length="241" mass="27566">MRIDKLLANAGFGSRAEVKKLLKQGIVTVNEVKVKDPKTQVNGERDLIQVKGVEVHYREFVYIMLNKPKDVISATEDRIHQTVVDLVAHEYGHYELFPIGRLDLDTEGLLLLTNDGQYSHQLMAPKKHVGKLYQAEVRGCVTEEDVEAFHNGLELKDGYKTKPAHLEILKAGDHSLVQVEVSEGKYHQVKRMFEAVGKQVMKLERLRIGELWLDEGLSRGKYREMSIGERELALRNQKKDH</sequence>
<comment type="similarity">
    <text evidence="1 5">Belongs to the pseudouridine synthase RsuA family.</text>
</comment>
<dbReference type="eggNOG" id="COG1187">
    <property type="taxonomic scope" value="Bacteria"/>
</dbReference>
<dbReference type="RefSeq" id="WP_038482058.1">
    <property type="nucleotide sequence ID" value="NZ_CP003923.1"/>
</dbReference>
<dbReference type="InterPro" id="IPR020103">
    <property type="entry name" value="PsdUridine_synth_cat_dom_sf"/>
</dbReference>
<dbReference type="Gene3D" id="3.30.70.1560">
    <property type="entry name" value="Alpha-L RNA-binding motif"/>
    <property type="match status" value="1"/>
</dbReference>
<dbReference type="PROSITE" id="PS01149">
    <property type="entry name" value="PSI_RSU"/>
    <property type="match status" value="1"/>
</dbReference>
<dbReference type="Pfam" id="PF01479">
    <property type="entry name" value="S4"/>
    <property type="match status" value="1"/>
</dbReference>
<dbReference type="GO" id="GO:0003723">
    <property type="term" value="F:RNA binding"/>
    <property type="evidence" value="ECO:0007669"/>
    <property type="project" value="UniProtKB-KW"/>
</dbReference>
<evidence type="ECO:0000256" key="5">
    <source>
        <dbReference type="RuleBase" id="RU003887"/>
    </source>
</evidence>
<dbReference type="HOGENOM" id="CLU_024979_1_2_9"/>
<keyword evidence="8" id="KW-1185">Reference proteome</keyword>
<dbReference type="SUPFAM" id="SSF55120">
    <property type="entry name" value="Pseudouridine synthase"/>
    <property type="match status" value="1"/>
</dbReference>
<dbReference type="PATRIC" id="fig|1246626.3.peg.2770"/>
<evidence type="ECO:0000313" key="8">
    <source>
        <dbReference type="Proteomes" id="UP000027142"/>
    </source>
</evidence>
<feature type="domain" description="RNA-binding S4" evidence="6">
    <location>
        <begin position="1"/>
        <end position="59"/>
    </location>
</feature>
<evidence type="ECO:0000256" key="1">
    <source>
        <dbReference type="ARBA" id="ARBA00008348"/>
    </source>
</evidence>